<evidence type="ECO:0000259" key="6">
    <source>
        <dbReference type="Pfam" id="PF14819"/>
    </source>
</evidence>
<gene>
    <name evidence="5 7" type="primary">queF</name>
    <name evidence="7" type="ORF">GCM10010960_15490</name>
</gene>
<dbReference type="NCBIfam" id="TIGR03138">
    <property type="entry name" value="QueF"/>
    <property type="match status" value="1"/>
</dbReference>
<feature type="active site" description="Proton donor" evidence="5">
    <location>
        <position position="187"/>
    </location>
</feature>
<sequence length="273" mass="30607">MSDHGVLGQATTYPTRYDPRLLHPIARREAREAAGIPAPAPFRGQDIWNAYELSWLDANGRPRVALAEIVVPADSANIVESKSFKLYLNSFNQTRIGDSERLRQTMVRDLSEACGGDVTVTLMPATAGHAFPIDILNGEVIDDLPLEIADYGPPNPSYLGVTGDHQISEALVSHVFRSNCPVTNQPDWASIQVRYLGRRIDREGLLRYLVSYRTHNGFHENCIERVFMDILARCRPLQLSVYGRFTRRGGLDINPYRCTEGMGMPGNIRLIRQ</sequence>
<dbReference type="GO" id="GO:0033739">
    <property type="term" value="F:preQ1 synthase activity"/>
    <property type="evidence" value="ECO:0007669"/>
    <property type="project" value="UniProtKB-UniRule"/>
</dbReference>
<comment type="similarity">
    <text evidence="5">Belongs to the GTP cyclohydrolase I family. QueF type 2 subfamily.</text>
</comment>
<feature type="binding site" evidence="5">
    <location>
        <begin position="248"/>
        <end position="249"/>
    </location>
    <ligand>
        <name>NADPH</name>
        <dbReference type="ChEBI" id="CHEBI:57783"/>
    </ligand>
</feature>
<feature type="binding site" evidence="5">
    <location>
        <begin position="81"/>
        <end position="82"/>
    </location>
    <ligand>
        <name>NADPH</name>
        <dbReference type="ChEBI" id="CHEBI:57783"/>
    </ligand>
</feature>
<keyword evidence="1 5" id="KW-0963">Cytoplasm</keyword>
<organism evidence="7 8">
    <name type="scientific">Arenimonas maotaiensis</name>
    <dbReference type="NCBI Taxonomy" id="1446479"/>
    <lineage>
        <taxon>Bacteria</taxon>
        <taxon>Pseudomonadati</taxon>
        <taxon>Pseudomonadota</taxon>
        <taxon>Gammaproteobacteria</taxon>
        <taxon>Lysobacterales</taxon>
        <taxon>Lysobacteraceae</taxon>
        <taxon>Arenimonas</taxon>
    </lineage>
</organism>
<dbReference type="InterPro" id="IPR029500">
    <property type="entry name" value="QueF"/>
</dbReference>
<feature type="active site" description="Thioimide intermediate" evidence="5">
    <location>
        <position position="180"/>
    </location>
</feature>
<name>A0A917FPG8_9GAMM</name>
<keyword evidence="4 5" id="KW-0560">Oxidoreductase</keyword>
<dbReference type="HAMAP" id="MF_00817">
    <property type="entry name" value="QueF_type2"/>
    <property type="match status" value="1"/>
</dbReference>
<dbReference type="Gene3D" id="3.30.1130.10">
    <property type="match status" value="2"/>
</dbReference>
<proteinExistence type="inferred from homology"/>
<keyword evidence="3 5" id="KW-0521">NADP</keyword>
<dbReference type="GO" id="GO:0008616">
    <property type="term" value="P:tRNA queuosine(34) biosynthetic process"/>
    <property type="evidence" value="ECO:0007669"/>
    <property type="project" value="UniProtKB-UniRule"/>
</dbReference>
<dbReference type="Pfam" id="PF14489">
    <property type="entry name" value="QueF"/>
    <property type="match status" value="1"/>
</dbReference>
<comment type="pathway">
    <text evidence="5">tRNA modification; tRNA-queuosine biosynthesis.</text>
</comment>
<protein>
    <recommendedName>
        <fullName evidence="5">NADPH-dependent 7-cyano-7-deazaguanine reductase</fullName>
        <ecNumber evidence="5">1.7.1.13</ecNumber>
    </recommendedName>
    <alternativeName>
        <fullName evidence="5">7-cyano-7-carbaguanine reductase</fullName>
    </alternativeName>
    <alternativeName>
        <fullName evidence="5">NADPH-dependent nitrile oxidoreductase</fullName>
    </alternativeName>
    <alternativeName>
        <fullName evidence="5">PreQ(0) reductase</fullName>
    </alternativeName>
</protein>
<dbReference type="AlphaFoldDB" id="A0A917FPG8"/>
<dbReference type="PIRSF" id="PIRSF004750">
    <property type="entry name" value="Nitrile_oxidored_YqcD_prd"/>
    <property type="match status" value="1"/>
</dbReference>
<comment type="function">
    <text evidence="5">Catalyzes the NADPH-dependent reduction of 7-cyano-7-deazaguanine (preQ0) to 7-aminomethyl-7-deazaguanine (preQ1).</text>
</comment>
<evidence type="ECO:0000256" key="4">
    <source>
        <dbReference type="ARBA" id="ARBA00023002"/>
    </source>
</evidence>
<dbReference type="InterPro" id="IPR016428">
    <property type="entry name" value="QueF_type2"/>
</dbReference>
<comment type="catalytic activity">
    <reaction evidence="5">
        <text>7-aminomethyl-7-carbaguanine + 2 NADP(+) = 7-cyano-7-carbaguanine + 2 NADPH + 3 H(+)</text>
        <dbReference type="Rhea" id="RHEA:13409"/>
        <dbReference type="ChEBI" id="CHEBI:15378"/>
        <dbReference type="ChEBI" id="CHEBI:45075"/>
        <dbReference type="ChEBI" id="CHEBI:57783"/>
        <dbReference type="ChEBI" id="CHEBI:58349"/>
        <dbReference type="ChEBI" id="CHEBI:58703"/>
        <dbReference type="EC" id="1.7.1.13"/>
    </reaction>
</comment>
<dbReference type="SUPFAM" id="SSF55620">
    <property type="entry name" value="Tetrahydrobiopterin biosynthesis enzymes-like"/>
    <property type="match status" value="1"/>
</dbReference>
<feature type="binding site" evidence="5">
    <location>
        <begin position="79"/>
        <end position="81"/>
    </location>
    <ligand>
        <name>substrate</name>
    </ligand>
</feature>
<dbReference type="EC" id="1.7.1.13" evidence="5"/>
<dbReference type="RefSeq" id="WP_229730220.1">
    <property type="nucleotide sequence ID" value="NZ_BMFO01000003.1"/>
</dbReference>
<evidence type="ECO:0000256" key="5">
    <source>
        <dbReference type="HAMAP-Rule" id="MF_00817"/>
    </source>
</evidence>
<keyword evidence="2 5" id="KW-0671">Queuosine biosynthesis</keyword>
<accession>A0A917FPG8</accession>
<dbReference type="PANTHER" id="PTHR34354:SF1">
    <property type="entry name" value="NADPH-DEPENDENT 7-CYANO-7-DEAZAGUANINE REDUCTASE"/>
    <property type="match status" value="1"/>
</dbReference>
<dbReference type="Pfam" id="PF14819">
    <property type="entry name" value="QueF_N"/>
    <property type="match status" value="1"/>
</dbReference>
<reference evidence="7" key="1">
    <citation type="journal article" date="2014" name="Int. J. Syst. Evol. Microbiol.">
        <title>Complete genome sequence of Corynebacterium casei LMG S-19264T (=DSM 44701T), isolated from a smear-ripened cheese.</title>
        <authorList>
            <consortium name="US DOE Joint Genome Institute (JGI-PGF)"/>
            <person name="Walter F."/>
            <person name="Albersmeier A."/>
            <person name="Kalinowski J."/>
            <person name="Ruckert C."/>
        </authorList>
    </citation>
    <scope>NUCLEOTIDE SEQUENCE</scope>
    <source>
        <strain evidence="7">CGMCC 1.12726</strain>
    </source>
</reference>
<comment type="caution">
    <text evidence="7">The sequence shown here is derived from an EMBL/GenBank/DDBJ whole genome shotgun (WGS) entry which is preliminary data.</text>
</comment>
<evidence type="ECO:0000256" key="1">
    <source>
        <dbReference type="ARBA" id="ARBA00022490"/>
    </source>
</evidence>
<dbReference type="PANTHER" id="PTHR34354">
    <property type="entry name" value="NADPH-DEPENDENT 7-CYANO-7-DEAZAGUANINE REDUCTASE"/>
    <property type="match status" value="1"/>
</dbReference>
<evidence type="ECO:0000256" key="3">
    <source>
        <dbReference type="ARBA" id="ARBA00022857"/>
    </source>
</evidence>
<feature type="domain" description="NADPH-dependent 7-cyano-7-deazaguanine reductase N-terminal" evidence="6">
    <location>
        <begin position="13"/>
        <end position="122"/>
    </location>
</feature>
<dbReference type="InterPro" id="IPR043133">
    <property type="entry name" value="GTP-CH-I_C/QueF"/>
</dbReference>
<evidence type="ECO:0000313" key="7">
    <source>
        <dbReference type="EMBL" id="GGF94691.1"/>
    </source>
</evidence>
<dbReference type="EMBL" id="BMFO01000003">
    <property type="protein sequence ID" value="GGF94691.1"/>
    <property type="molecule type" value="Genomic_DNA"/>
</dbReference>
<evidence type="ECO:0000313" key="8">
    <source>
        <dbReference type="Proteomes" id="UP000632858"/>
    </source>
</evidence>
<dbReference type="InterPro" id="IPR029139">
    <property type="entry name" value="QueF_N"/>
</dbReference>
<dbReference type="GO" id="GO:0005737">
    <property type="term" value="C:cytoplasm"/>
    <property type="evidence" value="ECO:0007669"/>
    <property type="project" value="UniProtKB-SubCell"/>
</dbReference>
<feature type="binding site" evidence="5">
    <location>
        <begin position="219"/>
        <end position="220"/>
    </location>
    <ligand>
        <name>substrate</name>
    </ligand>
</feature>
<dbReference type="InterPro" id="IPR050084">
    <property type="entry name" value="NADPH_dep_7-cyano-7-deazaG_red"/>
</dbReference>
<dbReference type="Proteomes" id="UP000632858">
    <property type="component" value="Unassembled WGS sequence"/>
</dbReference>
<comment type="subcellular location">
    <subcellularLocation>
        <location evidence="5">Cytoplasm</location>
    </subcellularLocation>
</comment>
<evidence type="ECO:0000256" key="2">
    <source>
        <dbReference type="ARBA" id="ARBA00022785"/>
    </source>
</evidence>
<comment type="subunit">
    <text evidence="5">Homodimer.</text>
</comment>
<keyword evidence="8" id="KW-1185">Reference proteome</keyword>
<reference evidence="7" key="2">
    <citation type="submission" date="2020-09" db="EMBL/GenBank/DDBJ databases">
        <authorList>
            <person name="Sun Q."/>
            <person name="Zhou Y."/>
        </authorList>
    </citation>
    <scope>NUCLEOTIDE SEQUENCE</scope>
    <source>
        <strain evidence="7">CGMCC 1.12726</strain>
    </source>
</reference>